<evidence type="ECO:0000256" key="8">
    <source>
        <dbReference type="ARBA" id="ARBA00023180"/>
    </source>
</evidence>
<evidence type="ECO:0000256" key="7">
    <source>
        <dbReference type="ARBA" id="ARBA00023170"/>
    </source>
</evidence>
<evidence type="ECO:0000313" key="13">
    <source>
        <dbReference type="Ensembl" id="ENSAZOP00000013943.1"/>
    </source>
</evidence>
<dbReference type="SMART" id="SM00208">
    <property type="entry name" value="TNFR"/>
    <property type="match status" value="3"/>
</dbReference>
<keyword evidence="8" id="KW-0325">Glycoprotein</keyword>
<feature type="region of interest" description="Disordered" evidence="10">
    <location>
        <begin position="1"/>
        <end position="21"/>
    </location>
</feature>
<evidence type="ECO:0000256" key="3">
    <source>
        <dbReference type="ARBA" id="ARBA00022729"/>
    </source>
</evidence>
<dbReference type="GO" id="GO:0005886">
    <property type="term" value="C:plasma membrane"/>
    <property type="evidence" value="ECO:0007669"/>
    <property type="project" value="TreeGrafter"/>
</dbReference>
<dbReference type="PANTHER" id="PTHR46330">
    <property type="entry name" value="TUMOR NECROSIS FACTOR RECEPTOR SUPERFAMILY MEMBER 10B"/>
    <property type="match status" value="1"/>
</dbReference>
<keyword evidence="11" id="KW-1133">Transmembrane helix</keyword>
<dbReference type="Ensembl" id="ENSAZOT00000014986.1">
    <property type="protein sequence ID" value="ENSAZOP00000013943.1"/>
    <property type="gene ID" value="ENSAZOG00000008996.1"/>
</dbReference>
<name>A0A8B9UUN7_9AVES</name>
<feature type="domain" description="TNFR-Cys" evidence="12">
    <location>
        <begin position="96"/>
        <end position="136"/>
    </location>
</feature>
<dbReference type="AlphaFoldDB" id="A0A8B9UUN7"/>
<keyword evidence="3" id="KW-0732">Signal</keyword>
<dbReference type="GO" id="GO:0009986">
    <property type="term" value="C:cell surface"/>
    <property type="evidence" value="ECO:0007669"/>
    <property type="project" value="TreeGrafter"/>
</dbReference>
<proteinExistence type="predicted"/>
<comment type="caution">
    <text evidence="9">Lacks conserved residue(s) required for the propagation of feature annotation.</text>
</comment>
<feature type="repeat" description="TNFR-Cys" evidence="9">
    <location>
        <begin position="96"/>
        <end position="136"/>
    </location>
</feature>
<keyword evidence="5 11" id="KW-0472">Membrane</keyword>
<evidence type="ECO:0000259" key="12">
    <source>
        <dbReference type="PROSITE" id="PS50050"/>
    </source>
</evidence>
<sequence length="365" mass="38980">MVGEAARRSFPNRSAPRRMRPALRPPCHRGCLPLLLAEAVLSVAASVEVRWDRDLTRKGEDFYQVQDSDLYCRMCPAGTYVAEHCKEQNGSSTCLPCDEDGYIEYPNRFDKCLRCWTCREDQVELSPCSATRNTQCACRNGTFCSPDHPCEMCQKCRTRCPSGQVKIAPCTPHSDLQCGPPTGSISGSSSKFGVAGGIGGRAGGVGAAATTCPVSPAITIIIILIVVALVVGLLLVLLWKRCCRHPAAGEGGDTRGAAPKWGGSGWEGGRALGLTALFFLPGDSRDLGRKSGQVVVSRAGGSARSLLRLQPPREGWGSVQGAVAEQSGGLPRLPPPGGWYHHPGWESPAWQLCVSLPPSTTWCCS</sequence>
<dbReference type="GO" id="GO:0004888">
    <property type="term" value="F:transmembrane signaling receptor activity"/>
    <property type="evidence" value="ECO:0007669"/>
    <property type="project" value="UniProtKB-ARBA"/>
</dbReference>
<evidence type="ECO:0000256" key="9">
    <source>
        <dbReference type="PROSITE-ProRule" id="PRU00206"/>
    </source>
</evidence>
<evidence type="ECO:0000256" key="10">
    <source>
        <dbReference type="SAM" id="MobiDB-lite"/>
    </source>
</evidence>
<dbReference type="GO" id="GO:0036462">
    <property type="term" value="P:TRAIL-activated apoptotic signaling pathway"/>
    <property type="evidence" value="ECO:0007669"/>
    <property type="project" value="TreeGrafter"/>
</dbReference>
<dbReference type="InterPro" id="IPR001368">
    <property type="entry name" value="TNFR/NGFR_Cys_rich_reg"/>
</dbReference>
<keyword evidence="6 9" id="KW-1015">Disulfide bond</keyword>
<evidence type="ECO:0000256" key="1">
    <source>
        <dbReference type="ARBA" id="ARBA00004370"/>
    </source>
</evidence>
<dbReference type="GO" id="GO:0043065">
    <property type="term" value="P:positive regulation of apoptotic process"/>
    <property type="evidence" value="ECO:0007669"/>
    <property type="project" value="TreeGrafter"/>
</dbReference>
<keyword evidence="11" id="KW-0812">Transmembrane</keyword>
<reference evidence="13" key="2">
    <citation type="submission" date="2025-09" db="UniProtKB">
        <authorList>
            <consortium name="Ensembl"/>
        </authorList>
    </citation>
    <scope>IDENTIFICATION</scope>
</reference>
<dbReference type="SUPFAM" id="SSF57586">
    <property type="entry name" value="TNF receptor-like"/>
    <property type="match status" value="2"/>
</dbReference>
<dbReference type="Pfam" id="PF00020">
    <property type="entry name" value="TNFR_c6"/>
    <property type="match status" value="2"/>
</dbReference>
<reference evidence="13" key="1">
    <citation type="submission" date="2025-08" db="UniProtKB">
        <authorList>
            <consortium name="Ensembl"/>
        </authorList>
    </citation>
    <scope>IDENTIFICATION</scope>
</reference>
<comment type="subcellular location">
    <subcellularLocation>
        <location evidence="1">Membrane</location>
    </subcellularLocation>
</comment>
<dbReference type="InterPro" id="IPR034024">
    <property type="entry name" value="TNFRSF10_N"/>
</dbReference>
<organism evidence="13 14">
    <name type="scientific">Anas zonorhyncha</name>
    <name type="common">Eastern spot-billed duck</name>
    <dbReference type="NCBI Taxonomy" id="75864"/>
    <lineage>
        <taxon>Eukaryota</taxon>
        <taxon>Metazoa</taxon>
        <taxon>Chordata</taxon>
        <taxon>Craniata</taxon>
        <taxon>Vertebrata</taxon>
        <taxon>Euteleostomi</taxon>
        <taxon>Archelosauria</taxon>
        <taxon>Archosauria</taxon>
        <taxon>Dinosauria</taxon>
        <taxon>Saurischia</taxon>
        <taxon>Theropoda</taxon>
        <taxon>Coelurosauria</taxon>
        <taxon>Aves</taxon>
        <taxon>Neognathae</taxon>
        <taxon>Galloanserae</taxon>
        <taxon>Anseriformes</taxon>
        <taxon>Anatidae</taxon>
        <taxon>Anatinae</taxon>
        <taxon>Anas</taxon>
    </lineage>
</organism>
<evidence type="ECO:0000256" key="2">
    <source>
        <dbReference type="ARBA" id="ARBA00022703"/>
    </source>
</evidence>
<feature type="domain" description="TNFR-Cys" evidence="12">
    <location>
        <begin position="137"/>
        <end position="178"/>
    </location>
</feature>
<feature type="disulfide bond" evidence="9">
    <location>
        <begin position="97"/>
        <end position="112"/>
    </location>
</feature>
<keyword evidence="4" id="KW-0677">Repeat</keyword>
<dbReference type="PANTHER" id="PTHR46330:SF17">
    <property type="entry name" value="TUMOR NECROSIS FACTOR RECEPTOR SUPERFAMILY, MEMBER 10B"/>
    <property type="match status" value="1"/>
</dbReference>
<evidence type="ECO:0000256" key="4">
    <source>
        <dbReference type="ARBA" id="ARBA00022737"/>
    </source>
</evidence>
<keyword evidence="14" id="KW-1185">Reference proteome</keyword>
<dbReference type="Proteomes" id="UP000694549">
    <property type="component" value="Unplaced"/>
</dbReference>
<feature type="disulfide bond" evidence="9">
    <location>
        <begin position="138"/>
        <end position="153"/>
    </location>
</feature>
<evidence type="ECO:0000256" key="11">
    <source>
        <dbReference type="SAM" id="Phobius"/>
    </source>
</evidence>
<feature type="disulfide bond" evidence="9">
    <location>
        <begin position="160"/>
        <end position="178"/>
    </location>
</feature>
<evidence type="ECO:0000256" key="6">
    <source>
        <dbReference type="ARBA" id="ARBA00023157"/>
    </source>
</evidence>
<keyword evidence="7" id="KW-0675">Receptor</keyword>
<dbReference type="InterPro" id="IPR052491">
    <property type="entry name" value="TNFRSF10"/>
</dbReference>
<feature type="disulfide bond" evidence="9">
    <location>
        <begin position="118"/>
        <end position="136"/>
    </location>
</feature>
<evidence type="ECO:0000313" key="14">
    <source>
        <dbReference type="Proteomes" id="UP000694549"/>
    </source>
</evidence>
<feature type="repeat" description="TNFR-Cys" evidence="9">
    <location>
        <begin position="137"/>
        <end position="178"/>
    </location>
</feature>
<dbReference type="Gene3D" id="2.10.50.10">
    <property type="entry name" value="Tumor Necrosis Factor Receptor, subunit A, domain 2"/>
    <property type="match status" value="3"/>
</dbReference>
<keyword evidence="2" id="KW-0053">Apoptosis</keyword>
<accession>A0A8B9UUN7</accession>
<dbReference type="FunFam" id="2.10.50.10:FF:000004">
    <property type="entry name" value="Tumor necrosis factor receptor superfamily member 6"/>
    <property type="match status" value="1"/>
</dbReference>
<evidence type="ECO:0000256" key="5">
    <source>
        <dbReference type="ARBA" id="ARBA00023136"/>
    </source>
</evidence>
<dbReference type="CDD" id="cd10580">
    <property type="entry name" value="TNFRSF10"/>
    <property type="match status" value="1"/>
</dbReference>
<dbReference type="PROSITE" id="PS50050">
    <property type="entry name" value="TNFR_NGFR_2"/>
    <property type="match status" value="2"/>
</dbReference>
<feature type="transmembrane region" description="Helical" evidence="11">
    <location>
        <begin position="217"/>
        <end position="239"/>
    </location>
</feature>
<feature type="disulfide bond" evidence="9">
    <location>
        <begin position="115"/>
        <end position="128"/>
    </location>
</feature>
<protein>
    <recommendedName>
        <fullName evidence="12">TNFR-Cys domain-containing protein</fullName>
    </recommendedName>
</protein>